<accession>A0A9P6H9T0</accession>
<gene>
    <name evidence="2" type="ORF">BJ322DRAFT_1023471</name>
</gene>
<protein>
    <submittedName>
        <fullName evidence="2">Uncharacterized protein</fullName>
    </submittedName>
</protein>
<evidence type="ECO:0000256" key="1">
    <source>
        <dbReference type="SAM" id="MobiDB-lite"/>
    </source>
</evidence>
<organism evidence="2 3">
    <name type="scientific">Thelephora terrestris</name>
    <dbReference type="NCBI Taxonomy" id="56493"/>
    <lineage>
        <taxon>Eukaryota</taxon>
        <taxon>Fungi</taxon>
        <taxon>Dikarya</taxon>
        <taxon>Basidiomycota</taxon>
        <taxon>Agaricomycotina</taxon>
        <taxon>Agaricomycetes</taxon>
        <taxon>Thelephorales</taxon>
        <taxon>Thelephoraceae</taxon>
        <taxon>Thelephora</taxon>
    </lineage>
</organism>
<name>A0A9P6H9T0_9AGAM</name>
<comment type="caution">
    <text evidence="2">The sequence shown here is derived from an EMBL/GenBank/DDBJ whole genome shotgun (WGS) entry which is preliminary data.</text>
</comment>
<evidence type="ECO:0000313" key="3">
    <source>
        <dbReference type="Proteomes" id="UP000736335"/>
    </source>
</evidence>
<proteinExistence type="predicted"/>
<feature type="region of interest" description="Disordered" evidence="1">
    <location>
        <begin position="160"/>
        <end position="187"/>
    </location>
</feature>
<dbReference type="AlphaFoldDB" id="A0A9P6H9T0"/>
<evidence type="ECO:0000313" key="2">
    <source>
        <dbReference type="EMBL" id="KAF9780737.1"/>
    </source>
</evidence>
<dbReference type="Proteomes" id="UP000736335">
    <property type="component" value="Unassembled WGS sequence"/>
</dbReference>
<sequence length="335" mass="37519">MPLPVLFVTLTAVSQLPGHKYISETLCGWLKLVRDTFLVFAGRCFWTYRPLNLGSLASTPPNINDMPLPVDWLLNRDTSGILKGLKPLDVRDVGQRTHDLCPIIHAPDEKSPRSASRFTLSRALAITHNCAFELERTAWSRPTSATITILPCTAPFNPSELTPKPLKRRRNPKSHCGGSKSVEANDFGNGMRKQQLDFMGFTGPPSSRPKQGHVILADCMDPEEYTEEWFGPYKGHRVRKIHLLPGKPAPDPDNRFRVIWKQPRRFAVRRSKTQIGQRSGNFYRCQLPKSGKTEYVKAKGGKARTNWHLAIVRFAIGAANPQGCLFISTADHAAT</sequence>
<reference evidence="2" key="1">
    <citation type="journal article" date="2020" name="Nat. Commun.">
        <title>Large-scale genome sequencing of mycorrhizal fungi provides insights into the early evolution of symbiotic traits.</title>
        <authorList>
            <person name="Miyauchi S."/>
            <person name="Kiss E."/>
            <person name="Kuo A."/>
            <person name="Drula E."/>
            <person name="Kohler A."/>
            <person name="Sanchez-Garcia M."/>
            <person name="Morin E."/>
            <person name="Andreopoulos B."/>
            <person name="Barry K.W."/>
            <person name="Bonito G."/>
            <person name="Buee M."/>
            <person name="Carver A."/>
            <person name="Chen C."/>
            <person name="Cichocki N."/>
            <person name="Clum A."/>
            <person name="Culley D."/>
            <person name="Crous P.W."/>
            <person name="Fauchery L."/>
            <person name="Girlanda M."/>
            <person name="Hayes R.D."/>
            <person name="Keri Z."/>
            <person name="LaButti K."/>
            <person name="Lipzen A."/>
            <person name="Lombard V."/>
            <person name="Magnuson J."/>
            <person name="Maillard F."/>
            <person name="Murat C."/>
            <person name="Nolan M."/>
            <person name="Ohm R.A."/>
            <person name="Pangilinan J."/>
            <person name="Pereira M.F."/>
            <person name="Perotto S."/>
            <person name="Peter M."/>
            <person name="Pfister S."/>
            <person name="Riley R."/>
            <person name="Sitrit Y."/>
            <person name="Stielow J.B."/>
            <person name="Szollosi G."/>
            <person name="Zifcakova L."/>
            <person name="Stursova M."/>
            <person name="Spatafora J.W."/>
            <person name="Tedersoo L."/>
            <person name="Vaario L.M."/>
            <person name="Yamada A."/>
            <person name="Yan M."/>
            <person name="Wang P."/>
            <person name="Xu J."/>
            <person name="Bruns T."/>
            <person name="Baldrian P."/>
            <person name="Vilgalys R."/>
            <person name="Dunand C."/>
            <person name="Henrissat B."/>
            <person name="Grigoriev I.V."/>
            <person name="Hibbett D."/>
            <person name="Nagy L.G."/>
            <person name="Martin F.M."/>
        </authorList>
    </citation>
    <scope>NUCLEOTIDE SEQUENCE</scope>
    <source>
        <strain evidence="2">UH-Tt-Lm1</strain>
    </source>
</reference>
<keyword evidence="3" id="KW-1185">Reference proteome</keyword>
<reference evidence="2" key="2">
    <citation type="submission" date="2020-11" db="EMBL/GenBank/DDBJ databases">
        <authorList>
            <consortium name="DOE Joint Genome Institute"/>
            <person name="Kuo A."/>
            <person name="Miyauchi S."/>
            <person name="Kiss E."/>
            <person name="Drula E."/>
            <person name="Kohler A."/>
            <person name="Sanchez-Garcia M."/>
            <person name="Andreopoulos B."/>
            <person name="Barry K.W."/>
            <person name="Bonito G."/>
            <person name="Buee M."/>
            <person name="Carver A."/>
            <person name="Chen C."/>
            <person name="Cichocki N."/>
            <person name="Clum A."/>
            <person name="Culley D."/>
            <person name="Crous P.W."/>
            <person name="Fauchery L."/>
            <person name="Girlanda M."/>
            <person name="Hayes R."/>
            <person name="Keri Z."/>
            <person name="Labutti K."/>
            <person name="Lipzen A."/>
            <person name="Lombard V."/>
            <person name="Magnuson J."/>
            <person name="Maillard F."/>
            <person name="Morin E."/>
            <person name="Murat C."/>
            <person name="Nolan M."/>
            <person name="Ohm R."/>
            <person name="Pangilinan J."/>
            <person name="Pereira M."/>
            <person name="Perotto S."/>
            <person name="Peter M."/>
            <person name="Riley R."/>
            <person name="Sitrit Y."/>
            <person name="Stielow B."/>
            <person name="Szollosi G."/>
            <person name="Zifcakova L."/>
            <person name="Stursova M."/>
            <person name="Spatafora J.W."/>
            <person name="Tedersoo L."/>
            <person name="Vaario L.-M."/>
            <person name="Yamada A."/>
            <person name="Yan M."/>
            <person name="Wang P."/>
            <person name="Xu J."/>
            <person name="Bruns T."/>
            <person name="Baldrian P."/>
            <person name="Vilgalys R."/>
            <person name="Henrissat B."/>
            <person name="Grigoriev I.V."/>
            <person name="Hibbett D."/>
            <person name="Nagy L.G."/>
            <person name="Martin F.M."/>
        </authorList>
    </citation>
    <scope>NUCLEOTIDE SEQUENCE</scope>
    <source>
        <strain evidence="2">UH-Tt-Lm1</strain>
    </source>
</reference>
<dbReference type="EMBL" id="WIUZ02000015">
    <property type="protein sequence ID" value="KAF9780737.1"/>
    <property type="molecule type" value="Genomic_DNA"/>
</dbReference>